<protein>
    <submittedName>
        <fullName evidence="8 9">Cytochrome c oxidase assembly protein COX14</fullName>
    </submittedName>
</protein>
<keyword evidence="7" id="KW-1185">Reference proteome</keyword>
<accession>A0A2Y9SQ45</accession>
<evidence type="ECO:0000256" key="3">
    <source>
        <dbReference type="ARBA" id="ARBA00022989"/>
    </source>
</evidence>
<evidence type="ECO:0000313" key="11">
    <source>
        <dbReference type="RefSeq" id="XP_028341875.1"/>
    </source>
</evidence>
<feature type="transmembrane region" description="Helical" evidence="6">
    <location>
        <begin position="20"/>
        <end position="38"/>
    </location>
</feature>
<dbReference type="Pfam" id="PF14880">
    <property type="entry name" value="COX14"/>
    <property type="match status" value="1"/>
</dbReference>
<dbReference type="GeneID" id="102996357"/>
<dbReference type="OrthoDB" id="9928108at2759"/>
<dbReference type="KEGG" id="pcad:102996357"/>
<dbReference type="PANTHER" id="PTHR36684">
    <property type="entry name" value="CYTOCHROME C OXIDASE ASSEMBLY PROTEIN COX14"/>
    <property type="match status" value="1"/>
</dbReference>
<evidence type="ECO:0000313" key="10">
    <source>
        <dbReference type="RefSeq" id="XP_028341874.1"/>
    </source>
</evidence>
<keyword evidence="3 6" id="KW-1133">Transmembrane helix</keyword>
<reference evidence="8 9" key="1">
    <citation type="submission" date="2025-04" db="UniProtKB">
        <authorList>
            <consortium name="RefSeq"/>
        </authorList>
    </citation>
    <scope>IDENTIFICATION</scope>
    <source>
        <tissue evidence="8 9">Muscle</tissue>
    </source>
</reference>
<evidence type="ECO:0000313" key="7">
    <source>
        <dbReference type="Proteomes" id="UP000248484"/>
    </source>
</evidence>
<keyword evidence="5 6" id="KW-0472">Membrane</keyword>
<dbReference type="GO" id="GO:0005741">
    <property type="term" value="C:mitochondrial outer membrane"/>
    <property type="evidence" value="ECO:0007669"/>
    <property type="project" value="Ensembl"/>
</dbReference>
<evidence type="ECO:0000256" key="2">
    <source>
        <dbReference type="ARBA" id="ARBA00022692"/>
    </source>
</evidence>
<dbReference type="RefSeq" id="XP_028341874.1">
    <property type="nucleotide sequence ID" value="XM_028486073.2"/>
</dbReference>
<name>A0A2Y9SQ45_PHYMC</name>
<comment type="subcellular location">
    <subcellularLocation>
        <location evidence="1">Mitochondrion membrane</location>
        <topology evidence="1">Single-pass membrane protein</topology>
    </subcellularLocation>
</comment>
<keyword evidence="2 6" id="KW-0812">Transmembrane</keyword>
<evidence type="ECO:0000313" key="9">
    <source>
        <dbReference type="RefSeq" id="XP_028341873.1"/>
    </source>
</evidence>
<dbReference type="RefSeq" id="XP_028341875.1">
    <property type="nucleotide sequence ID" value="XM_028486074.2"/>
</dbReference>
<dbReference type="STRING" id="9755.ENSPCTP00005026830"/>
<evidence type="ECO:0000313" key="8">
    <source>
        <dbReference type="RefSeq" id="XP_007107527.1"/>
    </source>
</evidence>
<evidence type="ECO:0000256" key="6">
    <source>
        <dbReference type="SAM" id="Phobius"/>
    </source>
</evidence>
<dbReference type="Proteomes" id="UP000248484">
    <property type="component" value="Unplaced"/>
</dbReference>
<dbReference type="GO" id="GO:0033617">
    <property type="term" value="P:mitochondrial respiratory chain complex IV assembly"/>
    <property type="evidence" value="ECO:0007669"/>
    <property type="project" value="Ensembl"/>
</dbReference>
<keyword evidence="4" id="KW-0496">Mitochondrion</keyword>
<organism evidence="7 9">
    <name type="scientific">Physeter macrocephalus</name>
    <name type="common">Sperm whale</name>
    <name type="synonym">Physeter catodon</name>
    <dbReference type="NCBI Taxonomy" id="9755"/>
    <lineage>
        <taxon>Eukaryota</taxon>
        <taxon>Metazoa</taxon>
        <taxon>Chordata</taxon>
        <taxon>Craniata</taxon>
        <taxon>Vertebrata</taxon>
        <taxon>Euteleostomi</taxon>
        <taxon>Mammalia</taxon>
        <taxon>Eutheria</taxon>
        <taxon>Laurasiatheria</taxon>
        <taxon>Artiodactyla</taxon>
        <taxon>Whippomorpha</taxon>
        <taxon>Cetacea</taxon>
        <taxon>Odontoceti</taxon>
        <taxon>Physeteridae</taxon>
        <taxon>Physeter</taxon>
    </lineage>
</organism>
<dbReference type="RefSeq" id="XP_007107527.1">
    <property type="nucleotide sequence ID" value="XM_007107465.4"/>
</dbReference>
<evidence type="ECO:0000256" key="1">
    <source>
        <dbReference type="ARBA" id="ARBA00004304"/>
    </source>
</evidence>
<sequence>MPTAKQLADIGYKTFSTSMMLLTVYGGYLCSAQVYHYFQRRSSQRQAAEEQKTSGVP</sequence>
<dbReference type="AlphaFoldDB" id="A0A2Y9SQ45"/>
<dbReference type="RefSeq" id="XP_028341873.1">
    <property type="nucleotide sequence ID" value="XM_028486072.2"/>
</dbReference>
<evidence type="ECO:0000256" key="4">
    <source>
        <dbReference type="ARBA" id="ARBA00023128"/>
    </source>
</evidence>
<gene>
    <name evidence="8 9 10 11" type="primary">COX14</name>
</gene>
<dbReference type="PANTHER" id="PTHR36684:SF1">
    <property type="entry name" value="CYTOCHROME C OXIDASE ASSEMBLY PROTEIN COX14"/>
    <property type="match status" value="1"/>
</dbReference>
<proteinExistence type="predicted"/>
<dbReference type="InterPro" id="IPR029208">
    <property type="entry name" value="COX14"/>
</dbReference>
<evidence type="ECO:0000256" key="5">
    <source>
        <dbReference type="ARBA" id="ARBA00023136"/>
    </source>
</evidence>